<reference evidence="6" key="1">
    <citation type="submission" date="2018-06" db="EMBL/GenBank/DDBJ databases">
        <authorList>
            <person name="Zhirakovskaya E."/>
        </authorList>
    </citation>
    <scope>NUCLEOTIDE SEQUENCE</scope>
</reference>
<organism evidence="6">
    <name type="scientific">hydrothermal vent metagenome</name>
    <dbReference type="NCBI Taxonomy" id="652676"/>
    <lineage>
        <taxon>unclassified sequences</taxon>
        <taxon>metagenomes</taxon>
        <taxon>ecological metagenomes</taxon>
    </lineage>
</organism>
<protein>
    <submittedName>
        <fullName evidence="6">DNA recombination protein RmuC</fullName>
    </submittedName>
</protein>
<name>A0A3B1A5J0_9ZZZZ</name>
<feature type="transmembrane region" description="Helical" evidence="5">
    <location>
        <begin position="6"/>
        <end position="28"/>
    </location>
</feature>
<dbReference type="GO" id="GO:0006310">
    <property type="term" value="P:DNA recombination"/>
    <property type="evidence" value="ECO:0007669"/>
    <property type="project" value="UniProtKB-KW"/>
</dbReference>
<dbReference type="PANTHER" id="PTHR30563">
    <property type="entry name" value="DNA RECOMBINATION PROTEIN RMUC"/>
    <property type="match status" value="1"/>
</dbReference>
<evidence type="ECO:0000256" key="3">
    <source>
        <dbReference type="SAM" id="Coils"/>
    </source>
</evidence>
<feature type="region of interest" description="Disordered" evidence="4">
    <location>
        <begin position="404"/>
        <end position="423"/>
    </location>
</feature>
<proteinExistence type="predicted"/>
<accession>A0A3B1A5J0</accession>
<keyword evidence="5" id="KW-1133">Transmembrane helix</keyword>
<evidence type="ECO:0000256" key="1">
    <source>
        <dbReference type="ARBA" id="ARBA00023054"/>
    </source>
</evidence>
<dbReference type="PANTHER" id="PTHR30563:SF0">
    <property type="entry name" value="DNA RECOMBINATION PROTEIN RMUC"/>
    <property type="match status" value="1"/>
</dbReference>
<gene>
    <name evidence="6" type="ORF">MNBD_GAMMA23-985</name>
</gene>
<keyword evidence="5" id="KW-0812">Transmembrane</keyword>
<dbReference type="EMBL" id="UOFT01000045">
    <property type="protein sequence ID" value="VAW95373.1"/>
    <property type="molecule type" value="Genomic_DNA"/>
</dbReference>
<evidence type="ECO:0000256" key="5">
    <source>
        <dbReference type="SAM" id="Phobius"/>
    </source>
</evidence>
<keyword evidence="2" id="KW-0233">DNA recombination</keyword>
<evidence type="ECO:0000256" key="2">
    <source>
        <dbReference type="ARBA" id="ARBA00023172"/>
    </source>
</evidence>
<evidence type="ECO:0000256" key="4">
    <source>
        <dbReference type="SAM" id="MobiDB-lite"/>
    </source>
</evidence>
<feature type="coiled-coil region" evidence="3">
    <location>
        <begin position="44"/>
        <end position="108"/>
    </location>
</feature>
<keyword evidence="5" id="KW-0472">Membrane</keyword>
<dbReference type="Pfam" id="PF02646">
    <property type="entry name" value="RmuC"/>
    <property type="match status" value="1"/>
</dbReference>
<sequence length="423" mass="48054">MNALNPEQLIIIIPIIVAIVTGLVVYLLGQNKYRKLEQENISLATTLELERNTSKEKLQALENAREQLTHTFSALSSQALKHNNEEFLKLANENLKKFQNTAQHELSEKEKAIETLVKPIKEALEKNEQQMHSIEKDRKHAYGALQQQLETMSLNQSTLQSETRNLVQALRRPEVRGQWGEMTLKRLAELAGMVEHCDFYTQESIKTEDALQRPDMIVRMPDGREIVVDVKTPLDAYLTAVEASSDEERDIALQRHCKNVKQRVNELASKAYWNQLKNTPDFVVLFIPGDQFLSTALDYDHGLLEDALSKQIILATPTSFVALLRAVAYGWRQEQLAENADKIRDIGEDLYQRLAVFSDHLAKLGKSLDASTKNFNSAVGSFDTRILPSARKFKELGINEKKSINQPEQIETATRSLESTEID</sequence>
<dbReference type="InterPro" id="IPR003798">
    <property type="entry name" value="DNA_recombination_RmuC"/>
</dbReference>
<evidence type="ECO:0000313" key="6">
    <source>
        <dbReference type="EMBL" id="VAW95373.1"/>
    </source>
</evidence>
<dbReference type="AlphaFoldDB" id="A0A3B1A5J0"/>
<keyword evidence="1 3" id="KW-0175">Coiled coil</keyword>